<evidence type="ECO:0000259" key="9">
    <source>
        <dbReference type="Pfam" id="PF00725"/>
    </source>
</evidence>
<dbReference type="InterPro" id="IPR052242">
    <property type="entry name" value="Mito_3-hydroxyacyl-CoA_DH"/>
</dbReference>
<dbReference type="InterPro" id="IPR006176">
    <property type="entry name" value="3-OHacyl-CoA_DH_NAD-bd"/>
</dbReference>
<comment type="catalytic activity">
    <reaction evidence="7">
        <text>a (3S)-3-hydroxyacyl-CoA + NAD(+) = a 3-oxoacyl-CoA + NADH + H(+)</text>
        <dbReference type="Rhea" id="RHEA:22432"/>
        <dbReference type="ChEBI" id="CHEBI:15378"/>
        <dbReference type="ChEBI" id="CHEBI:57318"/>
        <dbReference type="ChEBI" id="CHEBI:57540"/>
        <dbReference type="ChEBI" id="CHEBI:57945"/>
        <dbReference type="ChEBI" id="CHEBI:90726"/>
        <dbReference type="EC" id="1.1.1.35"/>
    </reaction>
</comment>
<dbReference type="SUPFAM" id="SSF51735">
    <property type="entry name" value="NAD(P)-binding Rossmann-fold domains"/>
    <property type="match status" value="1"/>
</dbReference>
<comment type="caution">
    <text evidence="11">The sequence shown here is derived from an EMBL/GenBank/DDBJ whole genome shotgun (WGS) entry which is preliminary data.</text>
</comment>
<keyword evidence="4 11" id="KW-0560">Oxidoreductase</keyword>
<dbReference type="Gene3D" id="1.10.1040.10">
    <property type="entry name" value="N-(1-d-carboxylethyl)-l-norvaline Dehydrogenase, domain 2"/>
    <property type="match status" value="1"/>
</dbReference>
<dbReference type="AlphaFoldDB" id="A0A6A8M595"/>
<comment type="pathway">
    <text evidence="1">Lipid metabolism; fatty acid beta-oxidation.</text>
</comment>
<dbReference type="EMBL" id="VUNB01000002">
    <property type="protein sequence ID" value="MST68485.1"/>
    <property type="molecule type" value="Genomic_DNA"/>
</dbReference>
<evidence type="ECO:0000313" key="11">
    <source>
        <dbReference type="EMBL" id="MST68485.1"/>
    </source>
</evidence>
<dbReference type="Pfam" id="PF02737">
    <property type="entry name" value="3HCDH_N"/>
    <property type="match status" value="1"/>
</dbReference>
<evidence type="ECO:0000256" key="5">
    <source>
        <dbReference type="ARBA" id="ARBA00023027"/>
    </source>
</evidence>
<dbReference type="PANTHER" id="PTHR43561:SF3">
    <property type="entry name" value="HYDROXYACYL-COENZYME A DEHYDROGENASE, MITOCHONDRIAL"/>
    <property type="match status" value="1"/>
</dbReference>
<dbReference type="SUPFAM" id="SSF48179">
    <property type="entry name" value="6-phosphogluconate dehydrogenase C-terminal domain-like"/>
    <property type="match status" value="1"/>
</dbReference>
<dbReference type="InterPro" id="IPR022694">
    <property type="entry name" value="3-OHacyl-CoA_DH"/>
</dbReference>
<name>A0A6A8M595_9FIRM</name>
<keyword evidence="3" id="KW-0276">Fatty acid metabolism</keyword>
<dbReference type="InterPro" id="IPR008927">
    <property type="entry name" value="6-PGluconate_DH-like_C_sf"/>
</dbReference>
<dbReference type="Gene3D" id="3.40.50.720">
    <property type="entry name" value="NAD(P)-binding Rossmann-like Domain"/>
    <property type="match status" value="1"/>
</dbReference>
<dbReference type="GO" id="GO:0070403">
    <property type="term" value="F:NAD+ binding"/>
    <property type="evidence" value="ECO:0007669"/>
    <property type="project" value="InterPro"/>
</dbReference>
<dbReference type="InterPro" id="IPR036291">
    <property type="entry name" value="NAD(P)-bd_dom_sf"/>
</dbReference>
<accession>A0A6A8M595</accession>
<dbReference type="RefSeq" id="WP_154571961.1">
    <property type="nucleotide sequence ID" value="NZ_VUNB01000002.1"/>
</dbReference>
<evidence type="ECO:0000256" key="8">
    <source>
        <dbReference type="PIRSR" id="PIRSR000105-1"/>
    </source>
</evidence>
<dbReference type="GO" id="GO:0006635">
    <property type="term" value="P:fatty acid beta-oxidation"/>
    <property type="evidence" value="ECO:0007669"/>
    <property type="project" value="TreeGrafter"/>
</dbReference>
<feature type="domain" description="3-hydroxyacyl-CoA dehydrogenase C-terminal" evidence="9">
    <location>
        <begin position="221"/>
        <end position="319"/>
    </location>
</feature>
<proteinExistence type="predicted"/>
<reference evidence="11" key="1">
    <citation type="submission" date="2019-09" db="EMBL/GenBank/DDBJ databases">
        <title>In-depth cultivation of the pig gut microbiome towards novel bacterial diversity and tailored functional studies.</title>
        <authorList>
            <person name="Wylensek D."/>
            <person name="Hitch T.C.A."/>
            <person name="Clavel T."/>
        </authorList>
    </citation>
    <scope>NUCLEOTIDE SEQUENCE</scope>
    <source>
        <strain evidence="11">RF-744-FAT-WT-3</strain>
    </source>
</reference>
<evidence type="ECO:0000256" key="1">
    <source>
        <dbReference type="ARBA" id="ARBA00005005"/>
    </source>
</evidence>
<dbReference type="NCBIfam" id="NF006143">
    <property type="entry name" value="PRK08293.1"/>
    <property type="match status" value="1"/>
</dbReference>
<gene>
    <name evidence="11" type="ORF">FYJ66_02620</name>
</gene>
<dbReference type="PANTHER" id="PTHR43561">
    <property type="match status" value="1"/>
</dbReference>
<evidence type="ECO:0000256" key="4">
    <source>
        <dbReference type="ARBA" id="ARBA00023002"/>
    </source>
</evidence>
<dbReference type="PIRSF" id="PIRSF000105">
    <property type="entry name" value="HCDH"/>
    <property type="match status" value="1"/>
</dbReference>
<keyword evidence="6" id="KW-0443">Lipid metabolism</keyword>
<evidence type="ECO:0000256" key="6">
    <source>
        <dbReference type="ARBA" id="ARBA00023098"/>
    </source>
</evidence>
<dbReference type="EC" id="1.1.1.35" evidence="11"/>
<evidence type="ECO:0000259" key="10">
    <source>
        <dbReference type="Pfam" id="PF02737"/>
    </source>
</evidence>
<feature type="domain" description="3-hydroxyacyl-CoA dehydrogenase NAD binding" evidence="10">
    <location>
        <begin position="95"/>
        <end position="217"/>
    </location>
</feature>
<sequence>MKFSKVTVIGGGVLGTQIALMSAYTGHDTTIWLRSQGSIGRTEPKVKHYEEAMLADLNGARALIGNPMGGYLYPKGLIRNWEGITSETIDQLAATAKDNFENHLHITLDMKEALSGADVVIEAMSEDPEAKKNIYAKMKDLLDEKTLLLTNTSTLLPSMFADKTGRPDRYLALHFANSIWKNNTGEVMGHAGTSPESFKKAVEFADEINMIPLELHKEQPGYILNSMLVPFLNAAEALWAKGVADPETIDKTWQLGTGAPVGPFKILDIVGLETAYNIVTLNPEYKKEDSVIRKIGDLLKEKVDKGETGINAGKGFYSYGK</sequence>
<evidence type="ECO:0000256" key="7">
    <source>
        <dbReference type="ARBA" id="ARBA00049556"/>
    </source>
</evidence>
<feature type="site" description="Important for catalytic activity" evidence="8">
    <location>
        <position position="174"/>
    </location>
</feature>
<protein>
    <submittedName>
        <fullName evidence="11">3-hydroxyacyl-CoA dehydrogenase</fullName>
        <ecNumber evidence="11">1.1.1.35</ecNumber>
    </submittedName>
</protein>
<comment type="pathway">
    <text evidence="2">Lipid metabolism; butanoate metabolism.</text>
</comment>
<evidence type="ECO:0000256" key="2">
    <source>
        <dbReference type="ARBA" id="ARBA00005086"/>
    </source>
</evidence>
<evidence type="ECO:0000256" key="3">
    <source>
        <dbReference type="ARBA" id="ARBA00022832"/>
    </source>
</evidence>
<keyword evidence="5" id="KW-0520">NAD</keyword>
<organism evidence="11">
    <name type="scientific">Baileyella intestinalis</name>
    <dbReference type="NCBI Taxonomy" id="2606709"/>
    <lineage>
        <taxon>Bacteria</taxon>
        <taxon>Bacillati</taxon>
        <taxon>Bacillota</taxon>
        <taxon>Clostridia</taxon>
        <taxon>Peptostreptococcales</taxon>
        <taxon>Anaerovoracaceae</taxon>
        <taxon>Baileyella</taxon>
    </lineage>
</organism>
<dbReference type="Pfam" id="PF00725">
    <property type="entry name" value="3HCDH"/>
    <property type="match status" value="1"/>
</dbReference>
<dbReference type="GO" id="GO:0003857">
    <property type="term" value="F:(3S)-3-hydroxyacyl-CoA dehydrogenase (NAD+) activity"/>
    <property type="evidence" value="ECO:0007669"/>
    <property type="project" value="UniProtKB-EC"/>
</dbReference>
<dbReference type="InterPro" id="IPR006108">
    <property type="entry name" value="3HC_DH_C"/>
</dbReference>
<dbReference type="InterPro" id="IPR013328">
    <property type="entry name" value="6PGD_dom2"/>
</dbReference>